<proteinExistence type="predicted"/>
<name>A0ABT1H853_9NOCA</name>
<gene>
    <name evidence="1" type="ORF">LX13_000250</name>
</gene>
<comment type="caution">
    <text evidence="1">The sequence shown here is derived from an EMBL/GenBank/DDBJ whole genome shotgun (WGS) entry which is preliminary data.</text>
</comment>
<keyword evidence="2" id="KW-1185">Reference proteome</keyword>
<protein>
    <submittedName>
        <fullName evidence="1">Short chain dehydrogenase</fullName>
    </submittedName>
</protein>
<reference evidence="1 2" key="1">
    <citation type="submission" date="2022-06" db="EMBL/GenBank/DDBJ databases">
        <title>Genomic Encyclopedia of Archaeal and Bacterial Type Strains, Phase II (KMG-II): from individual species to whole genera.</title>
        <authorList>
            <person name="Goeker M."/>
        </authorList>
    </citation>
    <scope>NUCLEOTIDE SEQUENCE [LARGE SCALE GENOMIC DNA]</scope>
    <source>
        <strain evidence="1 2">DSM 44693</strain>
    </source>
</reference>
<dbReference type="RefSeq" id="WP_253659505.1">
    <property type="nucleotide sequence ID" value="NZ_BAAAJQ010000001.1"/>
</dbReference>
<accession>A0ABT1H853</accession>
<dbReference type="Pfam" id="PF00106">
    <property type="entry name" value="adh_short"/>
    <property type="match status" value="1"/>
</dbReference>
<evidence type="ECO:0000313" key="2">
    <source>
        <dbReference type="Proteomes" id="UP001206895"/>
    </source>
</evidence>
<evidence type="ECO:0000313" key="1">
    <source>
        <dbReference type="EMBL" id="MCP2174443.1"/>
    </source>
</evidence>
<organism evidence="1 2">
    <name type="scientific">Williamsia maris</name>
    <dbReference type="NCBI Taxonomy" id="72806"/>
    <lineage>
        <taxon>Bacteria</taxon>
        <taxon>Bacillati</taxon>
        <taxon>Actinomycetota</taxon>
        <taxon>Actinomycetes</taxon>
        <taxon>Mycobacteriales</taxon>
        <taxon>Nocardiaceae</taxon>
        <taxon>Williamsia</taxon>
    </lineage>
</organism>
<dbReference type="InterPro" id="IPR002347">
    <property type="entry name" value="SDR_fam"/>
</dbReference>
<sequence length="114" mass="11872">MATAYTPETDDVIVVAVADHSGAELARDLIGRGHRVAVAGTSAGHLVPLVTGHVDNTMAIVADLADPAQVRSMIDRVERRLGPVTVMTDPAGAFGSTPWRLHAIECATDHPVAA</sequence>
<dbReference type="InterPro" id="IPR036291">
    <property type="entry name" value="NAD(P)-bd_dom_sf"/>
</dbReference>
<dbReference type="Gene3D" id="3.40.50.720">
    <property type="entry name" value="NAD(P)-binding Rossmann-like Domain"/>
    <property type="match status" value="1"/>
</dbReference>
<dbReference type="Proteomes" id="UP001206895">
    <property type="component" value="Unassembled WGS sequence"/>
</dbReference>
<dbReference type="EMBL" id="JAMTCJ010000001">
    <property type="protein sequence ID" value="MCP2174443.1"/>
    <property type="molecule type" value="Genomic_DNA"/>
</dbReference>
<dbReference type="SUPFAM" id="SSF51735">
    <property type="entry name" value="NAD(P)-binding Rossmann-fold domains"/>
    <property type="match status" value="1"/>
</dbReference>